<dbReference type="OrthoDB" id="400576at2"/>
<keyword evidence="1" id="KW-1133">Transmembrane helix</keyword>
<evidence type="ECO:0000313" key="2">
    <source>
        <dbReference type="EMBL" id="QDY88730.1"/>
    </source>
</evidence>
<dbReference type="AlphaFoldDB" id="A0A5B8K214"/>
<reference evidence="3" key="1">
    <citation type="submission" date="2019-07" db="EMBL/GenBank/DDBJ databases">
        <title>Complete genome sequences of three Mycoplasma sp. 1220 strains.</title>
        <authorList>
            <person name="Grozner D."/>
            <person name="Forro B."/>
            <person name="Kovacs A.B."/>
            <person name="Marton S."/>
            <person name="Banyai K."/>
            <person name="Kreizinger Z."/>
            <person name="Sulyok K.M."/>
            <person name="Gyuranecz M."/>
        </authorList>
    </citation>
    <scope>NUCLEOTIDE SEQUENCE [LARGE SCALE GENOMIC DNA]</scope>
    <source>
        <strain evidence="3">MYCAV93</strain>
    </source>
</reference>
<sequence>MDYNVWNFTTVNTVKLTFWVLALVLVLVFIGVLIWRIFFDKNKNNLITNSKNVGSIDKEFDKLIDGLSKNKDFEVIYNILIKNKYAKLNHSLIPAIIIYKNRVFLISNMIKNSISDELILNNKEITLIHNNKKKAIKEVQMHWYNEIIKMLKNDFLPSEKFKFEFVVLLKNDIKKVTNETSFMVSNSIDFIEEIEKSYDNYDELSFNDKLKFVERMQKENLYKIKARR</sequence>
<evidence type="ECO:0008006" key="4">
    <source>
        <dbReference type="Google" id="ProtNLM"/>
    </source>
</evidence>
<keyword evidence="1" id="KW-0472">Membrane</keyword>
<protein>
    <recommendedName>
        <fullName evidence="4">NERD domain-containing protein</fullName>
    </recommendedName>
</protein>
<feature type="transmembrane region" description="Helical" evidence="1">
    <location>
        <begin position="16"/>
        <end position="39"/>
    </location>
</feature>
<dbReference type="RefSeq" id="WP_146309181.1">
    <property type="nucleotide sequence ID" value="NZ_CP041663.1"/>
</dbReference>
<gene>
    <name evidence="2" type="ORF">FOY43_03705</name>
</gene>
<accession>A0A5B8K214</accession>
<organism evidence="2 3">
    <name type="scientific">Mycoplasma anserisalpingitidis</name>
    <dbReference type="NCBI Taxonomy" id="519450"/>
    <lineage>
        <taxon>Bacteria</taxon>
        <taxon>Bacillati</taxon>
        <taxon>Mycoplasmatota</taxon>
        <taxon>Mollicutes</taxon>
        <taxon>Mycoplasmataceae</taxon>
        <taxon>Mycoplasma</taxon>
    </lineage>
</organism>
<evidence type="ECO:0000256" key="1">
    <source>
        <dbReference type="SAM" id="Phobius"/>
    </source>
</evidence>
<keyword evidence="1" id="KW-0812">Transmembrane</keyword>
<name>A0A5B8K214_9MOLU</name>
<evidence type="ECO:0000313" key="3">
    <source>
        <dbReference type="Proteomes" id="UP000317512"/>
    </source>
</evidence>
<proteinExistence type="predicted"/>
<dbReference type="Proteomes" id="UP000317512">
    <property type="component" value="Chromosome"/>
</dbReference>
<dbReference type="EMBL" id="CP041663">
    <property type="protein sequence ID" value="QDY88730.1"/>
    <property type="molecule type" value="Genomic_DNA"/>
</dbReference>